<comment type="caution">
    <text evidence="3">The sequence shown here is derived from an EMBL/GenBank/DDBJ whole genome shotgun (WGS) entry which is preliminary data.</text>
</comment>
<accession>A0AA35VCE5</accession>
<comment type="similarity">
    <text evidence="1 2">Belongs to the UPF0178 family.</text>
</comment>
<evidence type="ECO:0000313" key="3">
    <source>
        <dbReference type="EMBL" id="CAI9120794.1"/>
    </source>
</evidence>
<dbReference type="Pfam" id="PF02639">
    <property type="entry name" value="DUF188"/>
    <property type="match status" value="1"/>
</dbReference>
<dbReference type="HAMAP" id="MF_00489">
    <property type="entry name" value="UPF0178"/>
    <property type="match status" value="1"/>
</dbReference>
<dbReference type="CDD" id="cd18720">
    <property type="entry name" value="PIN_YqxD-like"/>
    <property type="match status" value="1"/>
</dbReference>
<dbReference type="AlphaFoldDB" id="A0AA35VCE5"/>
<evidence type="ECO:0000313" key="4">
    <source>
        <dbReference type="Proteomes" id="UP001176960"/>
    </source>
</evidence>
<proteinExistence type="inferred from homology"/>
<protein>
    <recommendedName>
        <fullName evidence="2">UPF0178 protein LMG32879_001633</fullName>
    </recommendedName>
</protein>
<dbReference type="RefSeq" id="WP_289841046.1">
    <property type="nucleotide sequence ID" value="NZ_CATKSH010000008.1"/>
</dbReference>
<evidence type="ECO:0000256" key="1">
    <source>
        <dbReference type="ARBA" id="ARBA00008522"/>
    </source>
</evidence>
<dbReference type="InterPro" id="IPR003791">
    <property type="entry name" value="UPF0178"/>
</dbReference>
<sequence>MTERAVRILVDADACPVKDEIYRVAGRYGLQVFVVSNGWLNVPQTPLIQRIVVEAGPDVADDWIAEQATDRDIVVTADVPLAARCVPKGARVIRPDGRVFDEDAIGEAKAMRDLMTSLRETGVMTTYNASFSKKDRSAFLSALDTQVVKLKRPAMRTVGG</sequence>
<gene>
    <name evidence="3" type="ORF">LMG32879_001633</name>
</gene>
<dbReference type="EMBL" id="CATKSH010000008">
    <property type="protein sequence ID" value="CAI9120794.1"/>
    <property type="molecule type" value="Genomic_DNA"/>
</dbReference>
<dbReference type="PANTHER" id="PTHR35146:SF1">
    <property type="entry name" value="UPF0178 PROTEIN YAII"/>
    <property type="match status" value="1"/>
</dbReference>
<keyword evidence="4" id="KW-1185">Reference proteome</keyword>
<evidence type="ECO:0000256" key="2">
    <source>
        <dbReference type="HAMAP-Rule" id="MF_00489"/>
    </source>
</evidence>
<name>A0AA35VCE5_9PROT</name>
<dbReference type="PANTHER" id="PTHR35146">
    <property type="entry name" value="UPF0178 PROTEIN YAII"/>
    <property type="match status" value="1"/>
</dbReference>
<reference evidence="3" key="1">
    <citation type="submission" date="2023-03" db="EMBL/GenBank/DDBJ databases">
        <authorList>
            <person name="Cleenwerck I."/>
        </authorList>
    </citation>
    <scope>NUCLEOTIDE SEQUENCE</scope>
    <source>
        <strain evidence="3">LMG 32879</strain>
    </source>
</reference>
<dbReference type="Proteomes" id="UP001176960">
    <property type="component" value="Unassembled WGS sequence"/>
</dbReference>
<organism evidence="3 4">
    <name type="scientific">Brytella acorum</name>
    <dbReference type="NCBI Taxonomy" id="2959299"/>
    <lineage>
        <taxon>Bacteria</taxon>
        <taxon>Pseudomonadati</taxon>
        <taxon>Pseudomonadota</taxon>
        <taxon>Alphaproteobacteria</taxon>
        <taxon>Acetobacterales</taxon>
        <taxon>Acetobacteraceae</taxon>
        <taxon>Brytella</taxon>
    </lineage>
</organism>
<dbReference type="NCBIfam" id="NF001095">
    <property type="entry name" value="PRK00124.1"/>
    <property type="match status" value="1"/>
</dbReference>